<sequence>MLQIACVFLVDATGALLLQLRDDKAPYCPNFWGLPGGAIEEGETPLEGAMRELWEETSLRPSAPLRLFTRQDLPDLGRVKHYFYGPTTAAQSDVVLGEGAAMLFIPAAEALNRPLTPGTAETIDRFLTSPEYAQLKNSHT</sequence>
<feature type="domain" description="Nudix hydrolase" evidence="3">
    <location>
        <begin position="1"/>
        <end position="128"/>
    </location>
</feature>
<accession>A0ABQ3YQB1</accession>
<dbReference type="EMBL" id="BOML01000010">
    <property type="protein sequence ID" value="GID99723.1"/>
    <property type="molecule type" value="Genomic_DNA"/>
</dbReference>
<dbReference type="PRINTS" id="PR00502">
    <property type="entry name" value="NUDIXFAMILY"/>
</dbReference>
<dbReference type="InterPro" id="IPR015797">
    <property type="entry name" value="NUDIX_hydrolase-like_dom_sf"/>
</dbReference>
<reference evidence="4 5" key="1">
    <citation type="submission" date="2021-01" db="EMBL/GenBank/DDBJ databases">
        <title>Whole genome shotgun sequence of Actinoplanes durhamensis NBRC 14914.</title>
        <authorList>
            <person name="Komaki H."/>
            <person name="Tamura T."/>
        </authorList>
    </citation>
    <scope>NUCLEOTIDE SEQUENCE [LARGE SCALE GENOMIC DNA]</scope>
    <source>
        <strain evidence="4 5">NBRC 14914</strain>
    </source>
</reference>
<gene>
    <name evidence="4" type="ORF">Adu01nite_10740</name>
</gene>
<evidence type="ECO:0000313" key="5">
    <source>
        <dbReference type="Proteomes" id="UP000637628"/>
    </source>
</evidence>
<keyword evidence="5" id="KW-1185">Reference proteome</keyword>
<organism evidence="4 5">
    <name type="scientific">Paractinoplanes durhamensis</name>
    <dbReference type="NCBI Taxonomy" id="113563"/>
    <lineage>
        <taxon>Bacteria</taxon>
        <taxon>Bacillati</taxon>
        <taxon>Actinomycetota</taxon>
        <taxon>Actinomycetes</taxon>
        <taxon>Micromonosporales</taxon>
        <taxon>Micromonosporaceae</taxon>
        <taxon>Paractinoplanes</taxon>
    </lineage>
</organism>
<dbReference type="RefSeq" id="WP_203725385.1">
    <property type="nucleotide sequence ID" value="NZ_BAAATX010000032.1"/>
</dbReference>
<keyword evidence="2" id="KW-0378">Hydrolase</keyword>
<dbReference type="PANTHER" id="PTHR43046">
    <property type="entry name" value="GDP-MANNOSE MANNOSYL HYDROLASE"/>
    <property type="match status" value="1"/>
</dbReference>
<evidence type="ECO:0000256" key="1">
    <source>
        <dbReference type="ARBA" id="ARBA00001946"/>
    </source>
</evidence>
<dbReference type="Pfam" id="PF00293">
    <property type="entry name" value="NUDIX"/>
    <property type="match status" value="1"/>
</dbReference>
<dbReference type="Proteomes" id="UP000637628">
    <property type="component" value="Unassembled WGS sequence"/>
</dbReference>
<dbReference type="InterPro" id="IPR000086">
    <property type="entry name" value="NUDIX_hydrolase_dom"/>
</dbReference>
<protein>
    <recommendedName>
        <fullName evidence="3">Nudix hydrolase domain-containing protein</fullName>
    </recommendedName>
</protein>
<dbReference type="PROSITE" id="PS51462">
    <property type="entry name" value="NUDIX"/>
    <property type="match status" value="1"/>
</dbReference>
<evidence type="ECO:0000313" key="4">
    <source>
        <dbReference type="EMBL" id="GID99723.1"/>
    </source>
</evidence>
<dbReference type="InterPro" id="IPR020476">
    <property type="entry name" value="Nudix_hydrolase"/>
</dbReference>
<comment type="caution">
    <text evidence="4">The sequence shown here is derived from an EMBL/GenBank/DDBJ whole genome shotgun (WGS) entry which is preliminary data.</text>
</comment>
<name>A0ABQ3YQB1_9ACTN</name>
<evidence type="ECO:0000259" key="3">
    <source>
        <dbReference type="PROSITE" id="PS51462"/>
    </source>
</evidence>
<dbReference type="PANTHER" id="PTHR43046:SF2">
    <property type="entry name" value="8-OXO-DGTP DIPHOSPHATASE-RELATED"/>
    <property type="match status" value="1"/>
</dbReference>
<dbReference type="Gene3D" id="3.90.79.10">
    <property type="entry name" value="Nucleoside Triphosphate Pyrophosphohydrolase"/>
    <property type="match status" value="1"/>
</dbReference>
<dbReference type="SUPFAM" id="SSF55811">
    <property type="entry name" value="Nudix"/>
    <property type="match status" value="1"/>
</dbReference>
<comment type="cofactor">
    <cofactor evidence="1">
        <name>Mg(2+)</name>
        <dbReference type="ChEBI" id="CHEBI:18420"/>
    </cofactor>
</comment>
<proteinExistence type="predicted"/>
<evidence type="ECO:0000256" key="2">
    <source>
        <dbReference type="ARBA" id="ARBA00022801"/>
    </source>
</evidence>
<dbReference type="CDD" id="cd18882">
    <property type="entry name" value="NUDIX_Hydrolase"/>
    <property type="match status" value="1"/>
</dbReference>